<gene>
    <name evidence="2" type="ORF">scyTo_0005366</name>
</gene>
<protein>
    <submittedName>
        <fullName evidence="2">Uncharacterized protein</fullName>
    </submittedName>
</protein>
<name>A0A401P6X0_SCYTO</name>
<sequence length="235" mass="25011">MLEDFYSEFFPSPLGRSAAPELRESCGPPLGSQPAAWGEQRAPEQRTDLSGEEPLARGVLVLPGGEGPTTDGGLGGVTVLGLPVGNGEESTGCKREASARAAGKVPRQSPRDASPPRAPSLDLLVPDSDDMEEAEESRSKWEPSRRPPPERGDGAARARWARTSLRAERADDASARLVPAAREAQIHKEDLADMPTPGISQENEVATGDCGFPSSPHSATELQDQVVIDCWLPEE</sequence>
<dbReference type="Proteomes" id="UP000288216">
    <property type="component" value="Unassembled WGS sequence"/>
</dbReference>
<dbReference type="OrthoDB" id="10549136at2759"/>
<dbReference type="AlphaFoldDB" id="A0A401P6X0"/>
<comment type="caution">
    <text evidence="2">The sequence shown here is derived from an EMBL/GenBank/DDBJ whole genome shotgun (WGS) entry which is preliminary data.</text>
</comment>
<feature type="region of interest" description="Disordered" evidence="1">
    <location>
        <begin position="1"/>
        <end position="220"/>
    </location>
</feature>
<dbReference type="EMBL" id="BFAA01001663">
    <property type="protein sequence ID" value="GCB68820.1"/>
    <property type="molecule type" value="Genomic_DNA"/>
</dbReference>
<feature type="compositionally biased region" description="Basic and acidic residues" evidence="1">
    <location>
        <begin position="165"/>
        <end position="174"/>
    </location>
</feature>
<proteinExistence type="predicted"/>
<keyword evidence="3" id="KW-1185">Reference proteome</keyword>
<organism evidence="2 3">
    <name type="scientific">Scyliorhinus torazame</name>
    <name type="common">Cloudy catshark</name>
    <name type="synonym">Catulus torazame</name>
    <dbReference type="NCBI Taxonomy" id="75743"/>
    <lineage>
        <taxon>Eukaryota</taxon>
        <taxon>Metazoa</taxon>
        <taxon>Chordata</taxon>
        <taxon>Craniata</taxon>
        <taxon>Vertebrata</taxon>
        <taxon>Chondrichthyes</taxon>
        <taxon>Elasmobranchii</taxon>
        <taxon>Galeomorphii</taxon>
        <taxon>Galeoidea</taxon>
        <taxon>Carcharhiniformes</taxon>
        <taxon>Scyliorhinidae</taxon>
        <taxon>Scyliorhinus</taxon>
    </lineage>
</organism>
<evidence type="ECO:0000313" key="3">
    <source>
        <dbReference type="Proteomes" id="UP000288216"/>
    </source>
</evidence>
<accession>A0A401P6X0</accession>
<evidence type="ECO:0000313" key="2">
    <source>
        <dbReference type="EMBL" id="GCB68820.1"/>
    </source>
</evidence>
<reference evidence="2 3" key="1">
    <citation type="journal article" date="2018" name="Nat. Ecol. Evol.">
        <title>Shark genomes provide insights into elasmobranch evolution and the origin of vertebrates.</title>
        <authorList>
            <person name="Hara Y"/>
            <person name="Yamaguchi K"/>
            <person name="Onimaru K"/>
            <person name="Kadota M"/>
            <person name="Koyanagi M"/>
            <person name="Keeley SD"/>
            <person name="Tatsumi K"/>
            <person name="Tanaka K"/>
            <person name="Motone F"/>
            <person name="Kageyama Y"/>
            <person name="Nozu R"/>
            <person name="Adachi N"/>
            <person name="Nishimura O"/>
            <person name="Nakagawa R"/>
            <person name="Tanegashima C"/>
            <person name="Kiyatake I"/>
            <person name="Matsumoto R"/>
            <person name="Murakumo K"/>
            <person name="Nishida K"/>
            <person name="Terakita A"/>
            <person name="Kuratani S"/>
            <person name="Sato K"/>
            <person name="Hyodo S Kuraku.S."/>
        </authorList>
    </citation>
    <scope>NUCLEOTIDE SEQUENCE [LARGE SCALE GENOMIC DNA]</scope>
</reference>
<feature type="compositionally biased region" description="Gly residues" evidence="1">
    <location>
        <begin position="64"/>
        <end position="78"/>
    </location>
</feature>
<evidence type="ECO:0000256" key="1">
    <source>
        <dbReference type="SAM" id="MobiDB-lite"/>
    </source>
</evidence>
<feature type="compositionally biased region" description="Basic and acidic residues" evidence="1">
    <location>
        <begin position="136"/>
        <end position="156"/>
    </location>
</feature>
<dbReference type="OMA" id="KWERPRC"/>